<proteinExistence type="predicted"/>
<accession>A0A0C3P5U0</accession>
<dbReference type="GO" id="GO:0003729">
    <property type="term" value="F:mRNA binding"/>
    <property type="evidence" value="ECO:0007669"/>
    <property type="project" value="TreeGrafter"/>
</dbReference>
<feature type="non-terminal residue" evidence="1">
    <location>
        <position position="148"/>
    </location>
</feature>
<evidence type="ECO:0000313" key="1">
    <source>
        <dbReference type="EMBL" id="KIO02861.1"/>
    </source>
</evidence>
<evidence type="ECO:0000313" key="2">
    <source>
        <dbReference type="Proteomes" id="UP000054217"/>
    </source>
</evidence>
<feature type="non-terminal residue" evidence="1">
    <location>
        <position position="1"/>
    </location>
</feature>
<protein>
    <submittedName>
        <fullName evidence="1">Uncharacterized protein</fullName>
    </submittedName>
</protein>
<sequence length="148" mass="17353">NFSAAEGEKAKERLETIQQSVPHDKETLFKAKVGWDGSLFYNAYIAFVRTMIDRKLEPIIKHQMVKYRSELEDDDLTMFVVEHLKDHKGPQKLVESLEPARMYSRTQSLFRHIVLEEAQEFAINIWRQVIFECMACGEALQTERMTID</sequence>
<reference evidence="1 2" key="1">
    <citation type="submission" date="2014-04" db="EMBL/GenBank/DDBJ databases">
        <authorList>
            <consortium name="DOE Joint Genome Institute"/>
            <person name="Kuo A."/>
            <person name="Kohler A."/>
            <person name="Costa M.D."/>
            <person name="Nagy L.G."/>
            <person name="Floudas D."/>
            <person name="Copeland A."/>
            <person name="Barry K.W."/>
            <person name="Cichocki N."/>
            <person name="Veneault-Fourrey C."/>
            <person name="LaButti K."/>
            <person name="Lindquist E.A."/>
            <person name="Lipzen A."/>
            <person name="Lundell T."/>
            <person name="Morin E."/>
            <person name="Murat C."/>
            <person name="Sun H."/>
            <person name="Tunlid A."/>
            <person name="Henrissat B."/>
            <person name="Grigoriev I.V."/>
            <person name="Hibbett D.S."/>
            <person name="Martin F."/>
            <person name="Nordberg H.P."/>
            <person name="Cantor M.N."/>
            <person name="Hua S.X."/>
        </authorList>
    </citation>
    <scope>NUCLEOTIDE SEQUENCE [LARGE SCALE GENOMIC DNA]</scope>
    <source>
        <strain evidence="1 2">Marx 270</strain>
    </source>
</reference>
<dbReference type="AlphaFoldDB" id="A0A0C3P5U0"/>
<dbReference type="GO" id="GO:0005681">
    <property type="term" value="C:spliceosomal complex"/>
    <property type="evidence" value="ECO:0007669"/>
    <property type="project" value="TreeGrafter"/>
</dbReference>
<dbReference type="PANTHER" id="PTHR18806">
    <property type="entry name" value="RBM25 PROTEIN"/>
    <property type="match status" value="1"/>
</dbReference>
<name>A0A0C3P5U0_PISTI</name>
<dbReference type="PANTHER" id="PTHR18806:SF4">
    <property type="entry name" value="RNA-BINDING PROTEIN 25"/>
    <property type="match status" value="1"/>
</dbReference>
<dbReference type="InterPro" id="IPR052768">
    <property type="entry name" value="RBM25"/>
</dbReference>
<dbReference type="Gene3D" id="1.20.1390.10">
    <property type="entry name" value="PWI domain"/>
    <property type="match status" value="1"/>
</dbReference>
<dbReference type="HOGENOM" id="CLU_133952_0_0_1"/>
<gene>
    <name evidence="1" type="ORF">M404DRAFT_39474</name>
</gene>
<dbReference type="Proteomes" id="UP000054217">
    <property type="component" value="Unassembled WGS sequence"/>
</dbReference>
<dbReference type="OrthoDB" id="6275295at2759"/>
<dbReference type="EMBL" id="KN831979">
    <property type="protein sequence ID" value="KIO02861.1"/>
    <property type="molecule type" value="Genomic_DNA"/>
</dbReference>
<dbReference type="InParanoid" id="A0A0C3P5U0"/>
<dbReference type="STRING" id="870435.A0A0C3P5U0"/>
<reference evidence="2" key="2">
    <citation type="submission" date="2015-01" db="EMBL/GenBank/DDBJ databases">
        <title>Evolutionary Origins and Diversification of the Mycorrhizal Mutualists.</title>
        <authorList>
            <consortium name="DOE Joint Genome Institute"/>
            <consortium name="Mycorrhizal Genomics Consortium"/>
            <person name="Kohler A."/>
            <person name="Kuo A."/>
            <person name="Nagy L.G."/>
            <person name="Floudas D."/>
            <person name="Copeland A."/>
            <person name="Barry K.W."/>
            <person name="Cichocki N."/>
            <person name="Veneault-Fourrey C."/>
            <person name="LaButti K."/>
            <person name="Lindquist E.A."/>
            <person name="Lipzen A."/>
            <person name="Lundell T."/>
            <person name="Morin E."/>
            <person name="Murat C."/>
            <person name="Riley R."/>
            <person name="Ohm R."/>
            <person name="Sun H."/>
            <person name="Tunlid A."/>
            <person name="Henrissat B."/>
            <person name="Grigoriev I.V."/>
            <person name="Hibbett D.S."/>
            <person name="Martin F."/>
        </authorList>
    </citation>
    <scope>NUCLEOTIDE SEQUENCE [LARGE SCALE GENOMIC DNA]</scope>
    <source>
        <strain evidence="2">Marx 270</strain>
    </source>
</reference>
<keyword evidence="2" id="KW-1185">Reference proteome</keyword>
<organism evidence="1 2">
    <name type="scientific">Pisolithus tinctorius Marx 270</name>
    <dbReference type="NCBI Taxonomy" id="870435"/>
    <lineage>
        <taxon>Eukaryota</taxon>
        <taxon>Fungi</taxon>
        <taxon>Dikarya</taxon>
        <taxon>Basidiomycota</taxon>
        <taxon>Agaricomycotina</taxon>
        <taxon>Agaricomycetes</taxon>
        <taxon>Agaricomycetidae</taxon>
        <taxon>Boletales</taxon>
        <taxon>Sclerodermatineae</taxon>
        <taxon>Pisolithaceae</taxon>
        <taxon>Pisolithus</taxon>
    </lineage>
</organism>